<accession>A0A7X4YKU3</accession>
<protein>
    <submittedName>
        <fullName evidence="1">Uncharacterized protein</fullName>
    </submittedName>
</protein>
<evidence type="ECO:0000313" key="2">
    <source>
        <dbReference type="Proteomes" id="UP000537825"/>
    </source>
</evidence>
<proteinExistence type="predicted"/>
<keyword evidence="2" id="KW-1185">Reference proteome</keyword>
<gene>
    <name evidence="1" type="ORF">GTZ93_41340</name>
</gene>
<dbReference type="AlphaFoldDB" id="A0A7X4YKU3"/>
<reference evidence="1 2" key="1">
    <citation type="submission" date="2020-01" db="EMBL/GenBank/DDBJ databases">
        <title>The draft genome sequence of Corallococcus exiguus DSM 14696.</title>
        <authorList>
            <person name="Zhang X."/>
            <person name="Zhu H."/>
        </authorList>
    </citation>
    <scope>NUCLEOTIDE SEQUENCE [LARGE SCALE GENOMIC DNA]</scope>
    <source>
        <strain evidence="1 2">DSM 14696</strain>
    </source>
</reference>
<comment type="caution">
    <text evidence="1">The sequence shown here is derived from an EMBL/GenBank/DDBJ whole genome shotgun (WGS) entry which is preliminary data.</text>
</comment>
<sequence>MTFGSLAELMAALWEVAVAPLLREEKDGRAIIPARPCPPRADGLYEGKDGQPTPTPYRRNANFSHVTLGIVDFDGETQAALEAWLASLRRRGLWFLAYPTHSYGRTLKPIRYRVVFPFSEPVPVGSPGRWSERLWPRLMRCVGLGDMTDAALKADASCKDVARLYYLPSWDPANTTPRPTPEHHQGQPLDVQAEFGPLLREPFARYAERPNEEQVDGTHAANPGDVRRRLQRFKRSDAVTVLAQMDAGEVLMLDGQRHLGINKLTELLAWVAKPDESSESLLECARRSLDALAHLEPSRDVWGEALRGLRGARAKLTQWERQRKADQEAKHIRWLRALKLVANPSLGNGGER</sequence>
<name>A0A7X4YKU3_9BACT</name>
<dbReference type="RefSeq" id="WP_139919216.1">
    <property type="nucleotide sequence ID" value="NZ_CBCSLE010000148.1"/>
</dbReference>
<dbReference type="EMBL" id="JAAAPK010000020">
    <property type="protein sequence ID" value="NBC46252.1"/>
    <property type="molecule type" value="Genomic_DNA"/>
</dbReference>
<organism evidence="1 2">
    <name type="scientific">Corallococcus exiguus</name>
    <dbReference type="NCBI Taxonomy" id="83462"/>
    <lineage>
        <taxon>Bacteria</taxon>
        <taxon>Pseudomonadati</taxon>
        <taxon>Myxococcota</taxon>
        <taxon>Myxococcia</taxon>
        <taxon>Myxococcales</taxon>
        <taxon>Cystobacterineae</taxon>
        <taxon>Myxococcaceae</taxon>
        <taxon>Corallococcus</taxon>
    </lineage>
</organism>
<dbReference type="Proteomes" id="UP000537825">
    <property type="component" value="Unassembled WGS sequence"/>
</dbReference>
<evidence type="ECO:0000313" key="1">
    <source>
        <dbReference type="EMBL" id="NBC46252.1"/>
    </source>
</evidence>